<evidence type="ECO:0000313" key="1">
    <source>
        <dbReference type="EMBL" id="KAH7924819.1"/>
    </source>
</evidence>
<reference evidence="1" key="1">
    <citation type="journal article" date="2021" name="New Phytol.">
        <title>Evolutionary innovations through gain and loss of genes in the ectomycorrhizal Boletales.</title>
        <authorList>
            <person name="Wu G."/>
            <person name="Miyauchi S."/>
            <person name="Morin E."/>
            <person name="Kuo A."/>
            <person name="Drula E."/>
            <person name="Varga T."/>
            <person name="Kohler A."/>
            <person name="Feng B."/>
            <person name="Cao Y."/>
            <person name="Lipzen A."/>
            <person name="Daum C."/>
            <person name="Hundley H."/>
            <person name="Pangilinan J."/>
            <person name="Johnson J."/>
            <person name="Barry K."/>
            <person name="LaButti K."/>
            <person name="Ng V."/>
            <person name="Ahrendt S."/>
            <person name="Min B."/>
            <person name="Choi I.G."/>
            <person name="Park H."/>
            <person name="Plett J.M."/>
            <person name="Magnuson J."/>
            <person name="Spatafora J.W."/>
            <person name="Nagy L.G."/>
            <person name="Henrissat B."/>
            <person name="Grigoriev I.V."/>
            <person name="Yang Z.L."/>
            <person name="Xu J."/>
            <person name="Martin F.M."/>
        </authorList>
    </citation>
    <scope>NUCLEOTIDE SEQUENCE</scope>
    <source>
        <strain evidence="1">KUC20120723A-06</strain>
    </source>
</reference>
<dbReference type="EMBL" id="MU266415">
    <property type="protein sequence ID" value="KAH7924819.1"/>
    <property type="molecule type" value="Genomic_DNA"/>
</dbReference>
<keyword evidence="2" id="KW-1185">Reference proteome</keyword>
<dbReference type="Proteomes" id="UP000790709">
    <property type="component" value="Unassembled WGS sequence"/>
</dbReference>
<gene>
    <name evidence="1" type="ORF">BV22DRAFT_1034703</name>
</gene>
<proteinExistence type="predicted"/>
<protein>
    <submittedName>
        <fullName evidence="1">Uncharacterized protein</fullName>
    </submittedName>
</protein>
<evidence type="ECO:0000313" key="2">
    <source>
        <dbReference type="Proteomes" id="UP000790709"/>
    </source>
</evidence>
<sequence length="287" mass="30278">MVFARLPSHEKEAFFELLDEYFRSRPELLGGNAGGSSSSASGGISQRDAASAVHRALASNPEATSRLVSAGLTHGVPKSSPYSAAASNPEIANSVGRVSAAALAFSGGNNSNSNSNPRTAPPILPRRESSSASTTSSQDRTPGAEIDKLVTKKASLFGSIRKSPTPHMAPIPPAFPLPKGQFAPPPVRRVTSDSSDTPAIAAPVPTLPRRGLPPRIVEPEPEPEEEEPQGEWADVLYDYTSDDPGDLDIKATQRVLVTAKSSEDWWTGQIDGVGKEGLFPASYVQLL</sequence>
<organism evidence="1 2">
    <name type="scientific">Leucogyrophana mollusca</name>
    <dbReference type="NCBI Taxonomy" id="85980"/>
    <lineage>
        <taxon>Eukaryota</taxon>
        <taxon>Fungi</taxon>
        <taxon>Dikarya</taxon>
        <taxon>Basidiomycota</taxon>
        <taxon>Agaricomycotina</taxon>
        <taxon>Agaricomycetes</taxon>
        <taxon>Agaricomycetidae</taxon>
        <taxon>Boletales</taxon>
        <taxon>Boletales incertae sedis</taxon>
        <taxon>Leucogyrophana</taxon>
    </lineage>
</organism>
<name>A0ACB8BGX4_9AGAM</name>
<accession>A0ACB8BGX4</accession>
<comment type="caution">
    <text evidence="1">The sequence shown here is derived from an EMBL/GenBank/DDBJ whole genome shotgun (WGS) entry which is preliminary data.</text>
</comment>